<dbReference type="EMBL" id="JAVIJP010000029">
    <property type="protein sequence ID" value="KAL3633554.1"/>
    <property type="molecule type" value="Genomic_DNA"/>
</dbReference>
<feature type="region of interest" description="Disordered" evidence="1">
    <location>
        <begin position="1"/>
        <end position="23"/>
    </location>
</feature>
<dbReference type="Proteomes" id="UP001632038">
    <property type="component" value="Unassembled WGS sequence"/>
</dbReference>
<organism evidence="2 3">
    <name type="scientific">Castilleja foliolosa</name>
    <dbReference type="NCBI Taxonomy" id="1961234"/>
    <lineage>
        <taxon>Eukaryota</taxon>
        <taxon>Viridiplantae</taxon>
        <taxon>Streptophyta</taxon>
        <taxon>Embryophyta</taxon>
        <taxon>Tracheophyta</taxon>
        <taxon>Spermatophyta</taxon>
        <taxon>Magnoliopsida</taxon>
        <taxon>eudicotyledons</taxon>
        <taxon>Gunneridae</taxon>
        <taxon>Pentapetalae</taxon>
        <taxon>asterids</taxon>
        <taxon>lamiids</taxon>
        <taxon>Lamiales</taxon>
        <taxon>Orobanchaceae</taxon>
        <taxon>Pedicularideae</taxon>
        <taxon>Castillejinae</taxon>
        <taxon>Castilleja</taxon>
    </lineage>
</organism>
<evidence type="ECO:0000256" key="1">
    <source>
        <dbReference type="SAM" id="MobiDB-lite"/>
    </source>
</evidence>
<keyword evidence="3" id="KW-1185">Reference proteome</keyword>
<evidence type="ECO:0000313" key="3">
    <source>
        <dbReference type="Proteomes" id="UP001632038"/>
    </source>
</evidence>
<accession>A0ABD3CVG6</accession>
<sequence>MRDKFGGVEDEVLPDDDDEEDQKGVPWVKKSYLHGTEVDSDVYILLYKEVSIGVKINSVHRKRKLLGIYENIRVLRYPDHFSSGVYLCLTMKNLSSWITKYVLLLYLCFGRYDSGEYRVGDHPSQIWLGKDYYNSRMGSKFNKAIVSKNVRKSLHGWRRKLK</sequence>
<dbReference type="AlphaFoldDB" id="A0ABD3CVG6"/>
<feature type="compositionally biased region" description="Acidic residues" evidence="1">
    <location>
        <begin position="8"/>
        <end position="21"/>
    </location>
</feature>
<proteinExistence type="predicted"/>
<protein>
    <submittedName>
        <fullName evidence="2">Uncharacterized protein</fullName>
    </submittedName>
</protein>
<evidence type="ECO:0000313" key="2">
    <source>
        <dbReference type="EMBL" id="KAL3633554.1"/>
    </source>
</evidence>
<name>A0ABD3CVG6_9LAMI</name>
<reference evidence="3" key="1">
    <citation type="journal article" date="2024" name="IScience">
        <title>Strigolactones Initiate the Formation of Haustorium-like Structures in Castilleja.</title>
        <authorList>
            <person name="Buerger M."/>
            <person name="Peterson D."/>
            <person name="Chory J."/>
        </authorList>
    </citation>
    <scope>NUCLEOTIDE SEQUENCE [LARGE SCALE GENOMIC DNA]</scope>
</reference>
<gene>
    <name evidence="2" type="ORF">CASFOL_022316</name>
</gene>
<comment type="caution">
    <text evidence="2">The sequence shown here is derived from an EMBL/GenBank/DDBJ whole genome shotgun (WGS) entry which is preliminary data.</text>
</comment>